<dbReference type="RefSeq" id="WP_213096701.1">
    <property type="nucleotide sequence ID" value="NZ_JAGYPH010000001.1"/>
</dbReference>
<dbReference type="InterPro" id="IPR050259">
    <property type="entry name" value="SDR"/>
</dbReference>
<dbReference type="AlphaFoldDB" id="A0A942Z3P3"/>
<reference evidence="3 4" key="1">
    <citation type="submission" date="2021-05" db="EMBL/GenBank/DDBJ databases">
        <title>Novel Bacillus species.</title>
        <authorList>
            <person name="Liu G."/>
        </authorList>
    </citation>
    <scope>NUCLEOTIDE SEQUENCE [LARGE SCALE GENOMIC DNA]</scope>
    <source>
        <strain evidence="3 4">FJAT-49682</strain>
    </source>
</reference>
<dbReference type="FunFam" id="3.40.50.720:FF:000173">
    <property type="entry name" value="3-oxoacyl-[acyl-carrier protein] reductase"/>
    <property type="match status" value="1"/>
</dbReference>
<evidence type="ECO:0000313" key="3">
    <source>
        <dbReference type="EMBL" id="MBS4221697.1"/>
    </source>
</evidence>
<dbReference type="Proteomes" id="UP000676456">
    <property type="component" value="Unassembled WGS sequence"/>
</dbReference>
<comment type="similarity">
    <text evidence="1">Belongs to the short-chain dehydrogenases/reductases (SDR) family.</text>
</comment>
<organism evidence="3 4">
    <name type="scientific">Lederbergia citrea</name>
    <dbReference type="NCBI Taxonomy" id="2833581"/>
    <lineage>
        <taxon>Bacteria</taxon>
        <taxon>Bacillati</taxon>
        <taxon>Bacillota</taxon>
        <taxon>Bacilli</taxon>
        <taxon>Bacillales</taxon>
        <taxon>Bacillaceae</taxon>
        <taxon>Lederbergia</taxon>
    </lineage>
</organism>
<name>A0A942Z3P3_9BACI</name>
<evidence type="ECO:0000313" key="4">
    <source>
        <dbReference type="Proteomes" id="UP000676456"/>
    </source>
</evidence>
<evidence type="ECO:0000256" key="1">
    <source>
        <dbReference type="ARBA" id="ARBA00006484"/>
    </source>
</evidence>
<protein>
    <submittedName>
        <fullName evidence="3">SDR family oxidoreductase</fullName>
    </submittedName>
</protein>
<sequence length="240" mass="26147">MKKFALITGASGGIGAATAERLAREGWNLYLHYNRNEDKIIELITNLKKYNIELIPIHADLNTTAGVQILSTSVFQLDAIVYSCGTAPYGLFTDLDDKTMEDMLQLHVKSPLLLIRNLLPKLMRNATSQIVLVSSIWGQTGAACEVMYSTVKGAQIAFIKALSKETARSGTRVNCVAPGAVNTNMLDRFTAEELEELASDIPLGRLAESTEIADAIAFLLSEKSTYITGQVLAINGGWYT</sequence>
<dbReference type="SUPFAM" id="SSF51735">
    <property type="entry name" value="NAD(P)-binding Rossmann-fold domains"/>
    <property type="match status" value="1"/>
</dbReference>
<dbReference type="PANTHER" id="PTHR42879:SF2">
    <property type="entry name" value="3-OXOACYL-[ACYL-CARRIER-PROTEIN] REDUCTASE FABG"/>
    <property type="match status" value="1"/>
</dbReference>
<dbReference type="GO" id="GO:0016491">
    <property type="term" value="F:oxidoreductase activity"/>
    <property type="evidence" value="ECO:0007669"/>
    <property type="project" value="UniProtKB-KW"/>
</dbReference>
<comment type="caution">
    <text evidence="3">The sequence shown here is derived from an EMBL/GenBank/DDBJ whole genome shotgun (WGS) entry which is preliminary data.</text>
</comment>
<dbReference type="InterPro" id="IPR002347">
    <property type="entry name" value="SDR_fam"/>
</dbReference>
<keyword evidence="4" id="KW-1185">Reference proteome</keyword>
<gene>
    <name evidence="3" type="ORF">KHA91_02845</name>
</gene>
<dbReference type="PANTHER" id="PTHR42879">
    <property type="entry name" value="3-OXOACYL-(ACYL-CARRIER-PROTEIN) REDUCTASE"/>
    <property type="match status" value="1"/>
</dbReference>
<evidence type="ECO:0000256" key="2">
    <source>
        <dbReference type="ARBA" id="ARBA00023002"/>
    </source>
</evidence>
<dbReference type="Pfam" id="PF13561">
    <property type="entry name" value="adh_short_C2"/>
    <property type="match status" value="1"/>
</dbReference>
<dbReference type="CDD" id="cd05233">
    <property type="entry name" value="SDR_c"/>
    <property type="match status" value="1"/>
</dbReference>
<dbReference type="PRINTS" id="PR00081">
    <property type="entry name" value="GDHRDH"/>
</dbReference>
<dbReference type="Gene3D" id="3.40.50.720">
    <property type="entry name" value="NAD(P)-binding Rossmann-like Domain"/>
    <property type="match status" value="1"/>
</dbReference>
<proteinExistence type="inferred from homology"/>
<dbReference type="EMBL" id="JAGYPN010000001">
    <property type="protein sequence ID" value="MBS4221697.1"/>
    <property type="molecule type" value="Genomic_DNA"/>
</dbReference>
<keyword evidence="2" id="KW-0560">Oxidoreductase</keyword>
<accession>A0A942Z3P3</accession>
<dbReference type="NCBIfam" id="NF047420">
    <property type="entry name" value="EF_P_mod_YmfI"/>
    <property type="match status" value="1"/>
</dbReference>
<dbReference type="InterPro" id="IPR036291">
    <property type="entry name" value="NAD(P)-bd_dom_sf"/>
</dbReference>